<evidence type="ECO:0000313" key="6">
    <source>
        <dbReference type="EMBL" id="NGX99775.1"/>
    </source>
</evidence>
<dbReference type="Gene3D" id="3.90.105.10">
    <property type="entry name" value="Molybdopterin biosynthesis moea protein, domain 2"/>
    <property type="match status" value="1"/>
</dbReference>
<dbReference type="Gene3D" id="2.170.190.11">
    <property type="entry name" value="Molybdopterin biosynthesis moea protein, domain 3"/>
    <property type="match status" value="1"/>
</dbReference>
<dbReference type="Proteomes" id="UP000480266">
    <property type="component" value="Unassembled WGS sequence"/>
</dbReference>
<dbReference type="InterPro" id="IPR036135">
    <property type="entry name" value="MoeA_linker/N_sf"/>
</dbReference>
<gene>
    <name evidence="6" type="ORF">G4V63_32725</name>
</gene>
<organism evidence="6 7">
    <name type="scientific">Candidatus Afipia apatlaquensis</name>
    <dbReference type="NCBI Taxonomy" id="2712852"/>
    <lineage>
        <taxon>Bacteria</taxon>
        <taxon>Pseudomonadati</taxon>
        <taxon>Pseudomonadota</taxon>
        <taxon>Alphaproteobacteria</taxon>
        <taxon>Hyphomicrobiales</taxon>
        <taxon>Nitrobacteraceae</taxon>
        <taxon>Afipia</taxon>
    </lineage>
</organism>
<sequence length="376" mass="38432">MIQTQRLTAALTPLDVALRLLCSDLKPVDAIEVPLEEAIGRVAAETSPLKAALRAFNTATTDGWALRASDIVGASSYSPLQLVNSPHWVEAGERLPDNCDCVLDADLVEQAGPLCQVVAEAVPGQGIRRAGNDLALGRSIVEAGRIVGSLDVLAARAAGLAHVAVRSPQVRVIDVQAADSSSASSQFIFDLAKAAGARVTMSKTRGRDAASIVAAVGAGTSDLLVTVGGTGGGRTDATIHAIKECGTLLAYGLALQPGRMAAVGKIGATPVVALPGLPDQALGACLALVQPVLDVLTARLPRQEMVRPLARKISSAIGVAEIVLLKMSDQAWMPLAAGQLSLDAIINADAWLAVAGNSEGHAAGTPVGALSLREVS</sequence>
<proteinExistence type="inferred from homology"/>
<dbReference type="InterPro" id="IPR038987">
    <property type="entry name" value="MoeA-like"/>
</dbReference>
<dbReference type="PANTHER" id="PTHR10192:SF5">
    <property type="entry name" value="GEPHYRIN"/>
    <property type="match status" value="1"/>
</dbReference>
<keyword evidence="4" id="KW-0501">Molybdenum cofactor biosynthesis</keyword>
<reference evidence="6" key="1">
    <citation type="submission" date="2020-02" db="EMBL/GenBank/DDBJ databases">
        <title>Draft genome sequence of Candidatus Afipia apatlaquensis IBT-C3, a potential strain for decolorization of textile dyes.</title>
        <authorList>
            <person name="Sanchez-Reyes A."/>
            <person name="Breton-Deval L."/>
            <person name="Mangelson H."/>
            <person name="Sanchez-Flores A."/>
        </authorList>
    </citation>
    <scope>NUCLEOTIDE SEQUENCE [LARGE SCALE GENOMIC DNA]</scope>
    <source>
        <strain evidence="6">IBT-C3</strain>
    </source>
</reference>
<evidence type="ECO:0000256" key="3">
    <source>
        <dbReference type="ARBA" id="ARBA00047317"/>
    </source>
</evidence>
<comment type="function">
    <text evidence="1 4">Catalyzes the insertion of molybdate into adenylated molybdopterin with the concomitant release of AMP.</text>
</comment>
<dbReference type="SUPFAM" id="SSF63882">
    <property type="entry name" value="MoeA N-terminal region -like"/>
    <property type="match status" value="1"/>
</dbReference>
<comment type="pathway">
    <text evidence="4">Cofactor biosynthesis; molybdopterin biosynthesis.</text>
</comment>
<dbReference type="GO" id="GO:0046872">
    <property type="term" value="F:metal ion binding"/>
    <property type="evidence" value="ECO:0007669"/>
    <property type="project" value="UniProtKB-UniRule"/>
</dbReference>
<keyword evidence="7" id="KW-1185">Reference proteome</keyword>
<keyword evidence="4" id="KW-0808">Transferase</keyword>
<dbReference type="AlphaFoldDB" id="A0A7C9VRA7"/>
<dbReference type="InterPro" id="IPR001453">
    <property type="entry name" value="MoaB/Mog_dom"/>
</dbReference>
<comment type="catalytic activity">
    <reaction evidence="3">
        <text>adenylyl-molybdopterin + molybdate = Mo-molybdopterin + AMP + H(+)</text>
        <dbReference type="Rhea" id="RHEA:35047"/>
        <dbReference type="ChEBI" id="CHEBI:15378"/>
        <dbReference type="ChEBI" id="CHEBI:36264"/>
        <dbReference type="ChEBI" id="CHEBI:62727"/>
        <dbReference type="ChEBI" id="CHEBI:71302"/>
        <dbReference type="ChEBI" id="CHEBI:456215"/>
        <dbReference type="EC" id="2.10.1.1"/>
    </reaction>
</comment>
<dbReference type="InterPro" id="IPR036425">
    <property type="entry name" value="MoaB/Mog-like_dom_sf"/>
</dbReference>
<dbReference type="GO" id="GO:0061599">
    <property type="term" value="F:molybdopterin molybdotransferase activity"/>
    <property type="evidence" value="ECO:0007669"/>
    <property type="project" value="UniProtKB-UniRule"/>
</dbReference>
<evidence type="ECO:0000256" key="4">
    <source>
        <dbReference type="RuleBase" id="RU365090"/>
    </source>
</evidence>
<evidence type="ECO:0000256" key="1">
    <source>
        <dbReference type="ARBA" id="ARBA00002901"/>
    </source>
</evidence>
<dbReference type="InterPro" id="IPR036688">
    <property type="entry name" value="MoeA_C_domain_IV_sf"/>
</dbReference>
<accession>A0A7C9VRA7</accession>
<keyword evidence="4" id="KW-0500">Molybdenum</keyword>
<dbReference type="GO" id="GO:0005829">
    <property type="term" value="C:cytosol"/>
    <property type="evidence" value="ECO:0007669"/>
    <property type="project" value="TreeGrafter"/>
</dbReference>
<keyword evidence="4" id="KW-0460">Magnesium</keyword>
<dbReference type="UniPathway" id="UPA00344"/>
<name>A0A7C9VRA7_9BRAD</name>
<dbReference type="GO" id="GO:0006777">
    <property type="term" value="P:Mo-molybdopterin cofactor biosynthetic process"/>
    <property type="evidence" value="ECO:0007669"/>
    <property type="project" value="UniProtKB-UniRule"/>
</dbReference>
<dbReference type="Pfam" id="PF00994">
    <property type="entry name" value="MoCF_biosynth"/>
    <property type="match status" value="1"/>
</dbReference>
<evidence type="ECO:0000256" key="2">
    <source>
        <dbReference type="ARBA" id="ARBA00010763"/>
    </source>
</evidence>
<evidence type="ECO:0000259" key="5">
    <source>
        <dbReference type="SMART" id="SM00852"/>
    </source>
</evidence>
<keyword evidence="4" id="KW-0479">Metal-binding</keyword>
<dbReference type="InterPro" id="IPR005110">
    <property type="entry name" value="MoeA_linker/N"/>
</dbReference>
<dbReference type="EMBL" id="JAAMRR010001685">
    <property type="protein sequence ID" value="NGX99775.1"/>
    <property type="molecule type" value="Genomic_DNA"/>
</dbReference>
<comment type="caution">
    <text evidence="6">The sequence shown here is derived from an EMBL/GenBank/DDBJ whole genome shotgun (WGS) entry which is preliminary data.</text>
</comment>
<comment type="similarity">
    <text evidence="2 4">Belongs to the MoeA family.</text>
</comment>
<dbReference type="Gene3D" id="2.40.340.10">
    <property type="entry name" value="MoeA, C-terminal, domain IV"/>
    <property type="match status" value="1"/>
</dbReference>
<evidence type="ECO:0000313" key="7">
    <source>
        <dbReference type="Proteomes" id="UP000480266"/>
    </source>
</evidence>
<dbReference type="PANTHER" id="PTHR10192">
    <property type="entry name" value="MOLYBDOPTERIN BIOSYNTHESIS PROTEIN"/>
    <property type="match status" value="1"/>
</dbReference>
<feature type="domain" description="MoaB/Mog" evidence="5">
    <location>
        <begin position="161"/>
        <end position="295"/>
    </location>
</feature>
<dbReference type="EC" id="2.10.1.1" evidence="4"/>
<protein>
    <recommendedName>
        <fullName evidence="4">Molybdopterin molybdenumtransferase</fullName>
        <ecNumber evidence="4">2.10.1.1</ecNumber>
    </recommendedName>
</protein>
<dbReference type="SMART" id="SM00852">
    <property type="entry name" value="MoCF_biosynth"/>
    <property type="match status" value="1"/>
</dbReference>
<dbReference type="Gene3D" id="3.40.980.10">
    <property type="entry name" value="MoaB/Mog-like domain"/>
    <property type="match status" value="1"/>
</dbReference>
<dbReference type="Pfam" id="PF03453">
    <property type="entry name" value="MoeA_N"/>
    <property type="match status" value="1"/>
</dbReference>
<comment type="cofactor">
    <cofactor evidence="4">
        <name>Mg(2+)</name>
        <dbReference type="ChEBI" id="CHEBI:18420"/>
    </cofactor>
</comment>
<dbReference type="SUPFAM" id="SSF63867">
    <property type="entry name" value="MoeA C-terminal domain-like"/>
    <property type="match status" value="1"/>
</dbReference>
<dbReference type="SUPFAM" id="SSF53218">
    <property type="entry name" value="Molybdenum cofactor biosynthesis proteins"/>
    <property type="match status" value="1"/>
</dbReference>